<comment type="caution">
    <text evidence="2">The sequence shown here is derived from an EMBL/GenBank/DDBJ whole genome shotgun (WGS) entry which is preliminary data.</text>
</comment>
<evidence type="ECO:0000256" key="1">
    <source>
        <dbReference type="SAM" id="MobiDB-lite"/>
    </source>
</evidence>
<keyword evidence="3" id="KW-1185">Reference proteome</keyword>
<sequence length="122" mass="13173">MPTPPLCTFVLPSLTNTAHETLSGRSSIISPSVNRTLKSLQATQPDLGYKYLTTTSAYYTYPLLLQLPRCSSLPSPSIATPSNPQHTPSPSTITYKPPPPNDVTPTTPPLSPITIDLKNINQ</sequence>
<name>A0AAE1QF32_9EUCA</name>
<accession>A0AAE1QF32</accession>
<dbReference type="Proteomes" id="UP001292094">
    <property type="component" value="Unassembled WGS sequence"/>
</dbReference>
<evidence type="ECO:0000313" key="3">
    <source>
        <dbReference type="Proteomes" id="UP001292094"/>
    </source>
</evidence>
<feature type="region of interest" description="Disordered" evidence="1">
    <location>
        <begin position="74"/>
        <end position="122"/>
    </location>
</feature>
<feature type="compositionally biased region" description="Polar residues" evidence="1">
    <location>
        <begin position="74"/>
        <end position="94"/>
    </location>
</feature>
<evidence type="ECO:0000313" key="2">
    <source>
        <dbReference type="EMBL" id="KAK4325045.1"/>
    </source>
</evidence>
<organism evidence="2 3">
    <name type="scientific">Petrolisthes manimaculis</name>
    <dbReference type="NCBI Taxonomy" id="1843537"/>
    <lineage>
        <taxon>Eukaryota</taxon>
        <taxon>Metazoa</taxon>
        <taxon>Ecdysozoa</taxon>
        <taxon>Arthropoda</taxon>
        <taxon>Crustacea</taxon>
        <taxon>Multicrustacea</taxon>
        <taxon>Malacostraca</taxon>
        <taxon>Eumalacostraca</taxon>
        <taxon>Eucarida</taxon>
        <taxon>Decapoda</taxon>
        <taxon>Pleocyemata</taxon>
        <taxon>Anomura</taxon>
        <taxon>Galatheoidea</taxon>
        <taxon>Porcellanidae</taxon>
        <taxon>Petrolisthes</taxon>
    </lineage>
</organism>
<dbReference type="AlphaFoldDB" id="A0AAE1QF32"/>
<dbReference type="EMBL" id="JAWZYT010000301">
    <property type="protein sequence ID" value="KAK4325045.1"/>
    <property type="molecule type" value="Genomic_DNA"/>
</dbReference>
<protein>
    <submittedName>
        <fullName evidence="2">Uncharacterized protein</fullName>
    </submittedName>
</protein>
<proteinExistence type="predicted"/>
<feature type="compositionally biased region" description="Pro residues" evidence="1">
    <location>
        <begin position="96"/>
        <end position="111"/>
    </location>
</feature>
<reference evidence="2" key="1">
    <citation type="submission" date="2023-11" db="EMBL/GenBank/DDBJ databases">
        <title>Genome assemblies of two species of porcelain crab, Petrolisthes cinctipes and Petrolisthes manimaculis (Anomura: Porcellanidae).</title>
        <authorList>
            <person name="Angst P."/>
        </authorList>
    </citation>
    <scope>NUCLEOTIDE SEQUENCE</scope>
    <source>
        <strain evidence="2">PB745_02</strain>
        <tissue evidence="2">Gill</tissue>
    </source>
</reference>
<gene>
    <name evidence="2" type="ORF">Pmani_004355</name>
</gene>